<proteinExistence type="inferred from homology"/>
<dbReference type="InterPro" id="IPR000667">
    <property type="entry name" value="Peptidase_S13"/>
</dbReference>
<feature type="signal peptide" evidence="3">
    <location>
        <begin position="1"/>
        <end position="19"/>
    </location>
</feature>
<accession>A0A5S5MCU4</accession>
<dbReference type="RefSeq" id="WP_139450585.1">
    <property type="nucleotide sequence ID" value="NZ_VDMB01000026.1"/>
</dbReference>
<evidence type="ECO:0000313" key="4">
    <source>
        <dbReference type="EMBL" id="TYT73542.1"/>
    </source>
</evidence>
<evidence type="ECO:0000256" key="2">
    <source>
        <dbReference type="ARBA" id="ARBA00022801"/>
    </source>
</evidence>
<sequence>MRFFNILIFFLLSIPLTSAAEKQTIQKAWILETPGGEILSSTNPDATMTPASILKILTSLYALETLGPDYRITTPVSRDRDNFLVIKASADPLLTSNPLRDMVTRLATATPERNFKGIIIDISAFEKKLPVDGISPLSQRSYNAPLTPFAVNFNSVSFKTEKGHFVSSENETPFLPMVLAPVRASRLASGRIALPSDNDFPMHYAAAMVRYFLEDAGFTFEESKTDFRYENPEIPDILLLEYSSPFTVTDIVHQLMAFSNNYVANKLLLATALKDTDHSGPLSLEKAGIYFSDFIKNKLGIEGFVVEEGSGLSRKNRITAKEMLKALHAFSPYMSLMRRENQGWFKTGTLSDVRTRAGYLRGPNGWYPYVIMTQGENEAYPLYLNILRKEARTGRSLSSSGSGMAPDNPAIN</sequence>
<evidence type="ECO:0000256" key="1">
    <source>
        <dbReference type="ARBA" id="ARBA00006096"/>
    </source>
</evidence>
<name>A0A5S5MCU4_9BACT</name>
<dbReference type="OrthoDB" id="5372081at2"/>
<comment type="caution">
    <text evidence="4">The sequence shown here is derived from an EMBL/GenBank/DDBJ whole genome shotgun (WGS) entry which is preliminary data.</text>
</comment>
<reference evidence="4 5" key="1">
    <citation type="submission" date="2019-06" db="EMBL/GenBank/DDBJ databases">
        <title>Desulfobotulus mexicanus sp. nov., a novel sulfate-reducing bacterium isolated from the sediment of an alkaline crater lake in Mexico.</title>
        <authorList>
            <person name="Hirschler-Rea A."/>
        </authorList>
    </citation>
    <scope>NUCLEOTIDE SEQUENCE [LARGE SCALE GENOMIC DNA]</scope>
    <source>
        <strain evidence="4 5">PAR22N</strain>
    </source>
</reference>
<dbReference type="AlphaFoldDB" id="A0A5S5MCU4"/>
<dbReference type="InterPro" id="IPR012338">
    <property type="entry name" value="Beta-lactam/transpept-like"/>
</dbReference>
<dbReference type="PRINTS" id="PR00922">
    <property type="entry name" value="DADACBPTASE3"/>
</dbReference>
<dbReference type="Proteomes" id="UP000321899">
    <property type="component" value="Unassembled WGS sequence"/>
</dbReference>
<evidence type="ECO:0000313" key="5">
    <source>
        <dbReference type="Proteomes" id="UP000321899"/>
    </source>
</evidence>
<feature type="chain" id="PRO_5024429816" description="D-alanyl-D-alanine carboxypeptidase" evidence="3">
    <location>
        <begin position="20"/>
        <end position="412"/>
    </location>
</feature>
<dbReference type="PANTHER" id="PTHR30023">
    <property type="entry name" value="D-ALANYL-D-ALANINE CARBOXYPEPTIDASE"/>
    <property type="match status" value="1"/>
</dbReference>
<comment type="similarity">
    <text evidence="1">Belongs to the peptidase S13 family.</text>
</comment>
<keyword evidence="5" id="KW-1185">Reference proteome</keyword>
<dbReference type="GO" id="GO:0000270">
    <property type="term" value="P:peptidoglycan metabolic process"/>
    <property type="evidence" value="ECO:0007669"/>
    <property type="project" value="TreeGrafter"/>
</dbReference>
<organism evidence="4 5">
    <name type="scientific">Desulfobotulus mexicanus</name>
    <dbReference type="NCBI Taxonomy" id="2586642"/>
    <lineage>
        <taxon>Bacteria</taxon>
        <taxon>Pseudomonadati</taxon>
        <taxon>Thermodesulfobacteriota</taxon>
        <taxon>Desulfobacteria</taxon>
        <taxon>Desulfobacterales</taxon>
        <taxon>Desulfobacteraceae</taxon>
        <taxon>Desulfobotulus</taxon>
    </lineage>
</organism>
<dbReference type="EMBL" id="VDMB01000026">
    <property type="protein sequence ID" value="TYT73542.1"/>
    <property type="molecule type" value="Genomic_DNA"/>
</dbReference>
<gene>
    <name evidence="4" type="ORF">FIM25_14535</name>
</gene>
<dbReference type="GO" id="GO:0006508">
    <property type="term" value="P:proteolysis"/>
    <property type="evidence" value="ECO:0007669"/>
    <property type="project" value="InterPro"/>
</dbReference>
<keyword evidence="3" id="KW-0732">Signal</keyword>
<protein>
    <recommendedName>
        <fullName evidence="6">D-alanyl-D-alanine carboxypeptidase</fullName>
    </recommendedName>
</protein>
<dbReference type="PANTHER" id="PTHR30023:SF0">
    <property type="entry name" value="PENICILLIN-SENSITIVE CARBOXYPEPTIDASE A"/>
    <property type="match status" value="1"/>
</dbReference>
<dbReference type="GO" id="GO:0004185">
    <property type="term" value="F:serine-type carboxypeptidase activity"/>
    <property type="evidence" value="ECO:0007669"/>
    <property type="project" value="InterPro"/>
</dbReference>
<dbReference type="SUPFAM" id="SSF56601">
    <property type="entry name" value="beta-lactamase/transpeptidase-like"/>
    <property type="match status" value="1"/>
</dbReference>
<evidence type="ECO:0000256" key="3">
    <source>
        <dbReference type="SAM" id="SignalP"/>
    </source>
</evidence>
<dbReference type="Pfam" id="PF02113">
    <property type="entry name" value="Peptidase_S13"/>
    <property type="match status" value="2"/>
</dbReference>
<evidence type="ECO:0008006" key="6">
    <source>
        <dbReference type="Google" id="ProtNLM"/>
    </source>
</evidence>
<keyword evidence="2" id="KW-0378">Hydrolase</keyword>
<dbReference type="Gene3D" id="3.40.710.10">
    <property type="entry name" value="DD-peptidase/beta-lactamase superfamily"/>
    <property type="match status" value="2"/>
</dbReference>